<dbReference type="GO" id="GO:0005787">
    <property type="term" value="C:signal peptidase complex"/>
    <property type="evidence" value="ECO:0007669"/>
    <property type="project" value="InterPro"/>
</dbReference>
<dbReference type="Pfam" id="PF06645">
    <property type="entry name" value="SPC12"/>
    <property type="match status" value="1"/>
</dbReference>
<comment type="function">
    <text evidence="8">Component of the signal peptidase complex (SPC) which catalyzes the cleavage of N-terminal signal sequences from nascent proteins as they are translocated into the lumen of the endoplasmic reticulum. Dispensable for SPC enzymatic activity.</text>
</comment>
<dbReference type="AlphaFoldDB" id="A0A484FI33"/>
<evidence type="ECO:0000313" key="10">
    <source>
        <dbReference type="EMBL" id="TDZ17772.1"/>
    </source>
</evidence>
<evidence type="ECO:0000256" key="5">
    <source>
        <dbReference type="ARBA" id="ARBA00022824"/>
    </source>
</evidence>
<comment type="subcellular location">
    <subcellularLocation>
        <location evidence="1">Endoplasmic reticulum membrane</location>
        <topology evidence="1">Multi-pass membrane protein</topology>
    </subcellularLocation>
</comment>
<evidence type="ECO:0000256" key="4">
    <source>
        <dbReference type="ARBA" id="ARBA00022692"/>
    </source>
</evidence>
<evidence type="ECO:0000256" key="1">
    <source>
        <dbReference type="ARBA" id="ARBA00004477"/>
    </source>
</evidence>
<comment type="similarity">
    <text evidence="2">Belongs to the SPCS1 family.</text>
</comment>
<evidence type="ECO:0000256" key="7">
    <source>
        <dbReference type="ARBA" id="ARBA00023136"/>
    </source>
</evidence>
<dbReference type="PANTHER" id="PTHR13202">
    <property type="entry name" value="MICROSOMAL SIGNAL PEPTIDASE 12 KDA SUBUNIT"/>
    <property type="match status" value="1"/>
</dbReference>
<dbReference type="STRING" id="1213857.A0A484FI33"/>
<dbReference type="PANTHER" id="PTHR13202:SF0">
    <property type="entry name" value="SIGNAL PEPTIDASE COMPLEX SUBUNIT 1"/>
    <property type="match status" value="1"/>
</dbReference>
<evidence type="ECO:0000256" key="3">
    <source>
        <dbReference type="ARBA" id="ARBA00017059"/>
    </source>
</evidence>
<gene>
    <name evidence="10" type="primary">SPCS1</name>
    <name evidence="10" type="ORF">Cob_v009382</name>
</gene>
<protein>
    <recommendedName>
        <fullName evidence="3">Signal peptidase complex subunit 1</fullName>
    </recommendedName>
</protein>
<evidence type="ECO:0000256" key="2">
    <source>
        <dbReference type="ARBA" id="ARBA00005245"/>
    </source>
</evidence>
<dbReference type="Proteomes" id="UP000014480">
    <property type="component" value="Unassembled WGS sequence"/>
</dbReference>
<organism evidence="10 11">
    <name type="scientific">Colletotrichum orbiculare (strain 104-T / ATCC 96160 / CBS 514.97 / LARS 414 / MAFF 240422)</name>
    <name type="common">Cucumber anthracnose fungus</name>
    <name type="synonym">Colletotrichum lagenarium</name>
    <dbReference type="NCBI Taxonomy" id="1213857"/>
    <lineage>
        <taxon>Eukaryota</taxon>
        <taxon>Fungi</taxon>
        <taxon>Dikarya</taxon>
        <taxon>Ascomycota</taxon>
        <taxon>Pezizomycotina</taxon>
        <taxon>Sordariomycetes</taxon>
        <taxon>Hypocreomycetidae</taxon>
        <taxon>Glomerellales</taxon>
        <taxon>Glomerellaceae</taxon>
        <taxon>Colletotrichum</taxon>
        <taxon>Colletotrichum orbiculare species complex</taxon>
    </lineage>
</organism>
<dbReference type="GO" id="GO:0045047">
    <property type="term" value="P:protein targeting to ER"/>
    <property type="evidence" value="ECO:0007669"/>
    <property type="project" value="TreeGrafter"/>
</dbReference>
<evidence type="ECO:0000313" key="11">
    <source>
        <dbReference type="Proteomes" id="UP000014480"/>
    </source>
</evidence>
<evidence type="ECO:0000256" key="9">
    <source>
        <dbReference type="SAM" id="Phobius"/>
    </source>
</evidence>
<dbReference type="EMBL" id="AMCV02000027">
    <property type="protein sequence ID" value="TDZ17772.1"/>
    <property type="molecule type" value="Genomic_DNA"/>
</dbReference>
<keyword evidence="4 9" id="KW-0812">Transmembrane</keyword>
<comment type="caution">
    <text evidence="10">The sequence shown here is derived from an EMBL/GenBank/DDBJ whole genome shotgun (WGS) entry which is preliminary data.</text>
</comment>
<accession>A0A484FI33</accession>
<proteinExistence type="inferred from homology"/>
<reference evidence="11" key="2">
    <citation type="journal article" date="2019" name="Mol. Plant Microbe Interact.">
        <title>Genome sequence resources for four phytopathogenic fungi from the Colletotrichum orbiculare species complex.</title>
        <authorList>
            <person name="Gan P."/>
            <person name="Tsushima A."/>
            <person name="Narusaka M."/>
            <person name="Narusaka Y."/>
            <person name="Takano Y."/>
            <person name="Kubo Y."/>
            <person name="Shirasu K."/>
        </authorList>
    </citation>
    <scope>GENOME REANNOTATION</scope>
    <source>
        <strain evidence="11">104-T / ATCC 96160 / CBS 514.97 / LARS 414 / MAFF 240422</strain>
    </source>
</reference>
<keyword evidence="6 9" id="KW-1133">Transmembrane helix</keyword>
<dbReference type="InterPro" id="IPR009542">
    <property type="entry name" value="Spc1/SPCS1"/>
</dbReference>
<evidence type="ECO:0000256" key="8">
    <source>
        <dbReference type="ARBA" id="ARBA00045204"/>
    </source>
</evidence>
<dbReference type="GO" id="GO:0006465">
    <property type="term" value="P:signal peptide processing"/>
    <property type="evidence" value="ECO:0007669"/>
    <property type="project" value="InterPro"/>
</dbReference>
<feature type="transmembrane region" description="Helical" evidence="9">
    <location>
        <begin position="63"/>
        <end position="83"/>
    </location>
</feature>
<evidence type="ECO:0000256" key="6">
    <source>
        <dbReference type="ARBA" id="ARBA00022989"/>
    </source>
</evidence>
<dbReference type="OrthoDB" id="263893at2759"/>
<keyword evidence="5" id="KW-0256">Endoplasmic reticulum</keyword>
<keyword evidence="11" id="KW-1185">Reference proteome</keyword>
<keyword evidence="7 9" id="KW-0472">Membrane</keyword>
<feature type="transmembrane region" description="Helical" evidence="9">
    <location>
        <begin position="90"/>
        <end position="111"/>
    </location>
</feature>
<name>A0A484FI33_COLOR</name>
<sequence length="135" mass="14890">MSWGSPLFVFRRPWQQSGYTSTARYNSITWQSGCQAMADQLLDHVRDVAEGQIDFQGQKLADLLATIVLSASGALAFVIGYFLQDIKLAVHVGLIGTVVTFLLVVPPWPFYKGHPVEWLQPGNGPHNMTTIDKSG</sequence>
<reference evidence="11" key="1">
    <citation type="journal article" date="2013" name="New Phytol.">
        <title>Comparative genomic and transcriptomic analyses reveal the hemibiotrophic stage shift of Colletotrichum fungi.</title>
        <authorList>
            <person name="Gan P."/>
            <person name="Ikeda K."/>
            <person name="Irieda H."/>
            <person name="Narusaka M."/>
            <person name="O'Connell R.J."/>
            <person name="Narusaka Y."/>
            <person name="Takano Y."/>
            <person name="Kubo Y."/>
            <person name="Shirasu K."/>
        </authorList>
    </citation>
    <scope>NUCLEOTIDE SEQUENCE [LARGE SCALE GENOMIC DNA]</scope>
    <source>
        <strain evidence="11">104-T / ATCC 96160 / CBS 514.97 / LARS 414 / MAFF 240422</strain>
    </source>
</reference>